<feature type="domain" description="OmpA-like" evidence="4">
    <location>
        <begin position="79"/>
        <end position="198"/>
    </location>
</feature>
<evidence type="ECO:0000313" key="5">
    <source>
        <dbReference type="EMBL" id="TLP80037.1"/>
    </source>
</evidence>
<dbReference type="InterPro" id="IPR050330">
    <property type="entry name" value="Bact_OuterMem_StrucFunc"/>
</dbReference>
<dbReference type="InterPro" id="IPR006665">
    <property type="entry name" value="OmpA-like"/>
</dbReference>
<dbReference type="InterPro" id="IPR036737">
    <property type="entry name" value="OmpA-like_sf"/>
</dbReference>
<dbReference type="AlphaFoldDB" id="A0A5R9AN48"/>
<dbReference type="PANTHER" id="PTHR30329:SF21">
    <property type="entry name" value="LIPOPROTEIN YIAD-RELATED"/>
    <property type="match status" value="1"/>
</dbReference>
<feature type="compositionally biased region" description="Basic and acidic residues" evidence="2">
    <location>
        <begin position="189"/>
        <end position="198"/>
    </location>
</feature>
<feature type="region of interest" description="Disordered" evidence="2">
    <location>
        <begin position="169"/>
        <end position="198"/>
    </location>
</feature>
<dbReference type="OrthoDB" id="5166631at2"/>
<evidence type="ECO:0000259" key="4">
    <source>
        <dbReference type="PROSITE" id="PS51123"/>
    </source>
</evidence>
<keyword evidence="3" id="KW-0732">Signal</keyword>
<proteinExistence type="predicted"/>
<dbReference type="Gene3D" id="3.30.1330.60">
    <property type="entry name" value="OmpA-like domain"/>
    <property type="match status" value="1"/>
</dbReference>
<evidence type="ECO:0000256" key="3">
    <source>
        <dbReference type="SAM" id="SignalP"/>
    </source>
</evidence>
<keyword evidence="6" id="KW-1185">Reference proteome</keyword>
<dbReference type="PANTHER" id="PTHR30329">
    <property type="entry name" value="STATOR ELEMENT OF FLAGELLAR MOTOR COMPLEX"/>
    <property type="match status" value="1"/>
</dbReference>
<organism evidence="5 6">
    <name type="scientific">Nesterenkonia sphaerica</name>
    <dbReference type="NCBI Taxonomy" id="1804988"/>
    <lineage>
        <taxon>Bacteria</taxon>
        <taxon>Bacillati</taxon>
        <taxon>Actinomycetota</taxon>
        <taxon>Actinomycetes</taxon>
        <taxon>Micrococcales</taxon>
        <taxon>Micrococcaceae</taxon>
        <taxon>Nesterenkonia</taxon>
    </lineage>
</organism>
<keyword evidence="1" id="KW-0472">Membrane</keyword>
<dbReference type="CDD" id="cd07185">
    <property type="entry name" value="OmpA_C-like"/>
    <property type="match status" value="1"/>
</dbReference>
<evidence type="ECO:0000256" key="2">
    <source>
        <dbReference type="SAM" id="MobiDB-lite"/>
    </source>
</evidence>
<dbReference type="EMBL" id="VAWA01000001">
    <property type="protein sequence ID" value="TLP80037.1"/>
    <property type="molecule type" value="Genomic_DNA"/>
</dbReference>
<dbReference type="PROSITE" id="PS51123">
    <property type="entry name" value="OMPA_2"/>
    <property type="match status" value="1"/>
</dbReference>
<gene>
    <name evidence="5" type="ORF">FEF27_01285</name>
</gene>
<comment type="caution">
    <text evidence="5">The sequence shown here is derived from an EMBL/GenBank/DDBJ whole genome shotgun (WGS) entry which is preliminary data.</text>
</comment>
<name>A0A5R9AN48_9MICC</name>
<feature type="chain" id="PRO_5024448729" evidence="3">
    <location>
        <begin position="26"/>
        <end position="198"/>
    </location>
</feature>
<dbReference type="RefSeq" id="WP_138168999.1">
    <property type="nucleotide sequence ID" value="NZ_VAWA01000001.1"/>
</dbReference>
<reference evidence="5 6" key="1">
    <citation type="submission" date="2019-05" db="EMBL/GenBank/DDBJ databases">
        <title>Nesterenkonia sp. GY239, isolated from the Southern Atlantic Ocean.</title>
        <authorList>
            <person name="Zhang G."/>
        </authorList>
    </citation>
    <scope>NUCLEOTIDE SEQUENCE [LARGE SCALE GENOMIC DNA]</scope>
    <source>
        <strain evidence="5 6">GY239</strain>
    </source>
</reference>
<dbReference type="GO" id="GO:0016020">
    <property type="term" value="C:membrane"/>
    <property type="evidence" value="ECO:0007669"/>
    <property type="project" value="UniProtKB-UniRule"/>
</dbReference>
<sequence length="198" mass="21550">MAARVPPALGAAAVLVLLPAVPALADEIQERHVWEEVDRGEFDASDAEGHVTRLDPEGHITRLDPEGHVDTLEDTREEGGETVISLSTDVLFDAYEWEVPDSAAHRLEELVEDVPDGAAVSVTGHTDSRPTGDHVDFDNQELSENRAEAVAEVLQAVRPDLDLEVSGVADQEPAVREVEDEPETFAQNRRVEIAYDSG</sequence>
<dbReference type="Proteomes" id="UP000306544">
    <property type="component" value="Unassembled WGS sequence"/>
</dbReference>
<evidence type="ECO:0000313" key="6">
    <source>
        <dbReference type="Proteomes" id="UP000306544"/>
    </source>
</evidence>
<protein>
    <submittedName>
        <fullName evidence="5">OmpA family protein</fullName>
    </submittedName>
</protein>
<accession>A0A5R9AN48</accession>
<dbReference type="Pfam" id="PF00691">
    <property type="entry name" value="OmpA"/>
    <property type="match status" value="1"/>
</dbReference>
<feature type="signal peptide" evidence="3">
    <location>
        <begin position="1"/>
        <end position="25"/>
    </location>
</feature>
<evidence type="ECO:0000256" key="1">
    <source>
        <dbReference type="PROSITE-ProRule" id="PRU00473"/>
    </source>
</evidence>
<dbReference type="SUPFAM" id="SSF103088">
    <property type="entry name" value="OmpA-like"/>
    <property type="match status" value="1"/>
</dbReference>